<dbReference type="Pfam" id="PF00534">
    <property type="entry name" value="Glycos_transf_1"/>
    <property type="match status" value="1"/>
</dbReference>
<evidence type="ECO:0000259" key="2">
    <source>
        <dbReference type="Pfam" id="PF13579"/>
    </source>
</evidence>
<dbReference type="STRING" id="767817.Desgi_4565"/>
<feature type="domain" description="Glycosyl transferase family 1" evidence="1">
    <location>
        <begin position="194"/>
        <end position="347"/>
    </location>
</feature>
<dbReference type="Proteomes" id="UP000013520">
    <property type="component" value="Chromosome"/>
</dbReference>
<evidence type="ECO:0000313" key="3">
    <source>
        <dbReference type="EMBL" id="AGL03792.1"/>
    </source>
</evidence>
<dbReference type="GO" id="GO:0016757">
    <property type="term" value="F:glycosyltransferase activity"/>
    <property type="evidence" value="ECO:0007669"/>
    <property type="project" value="InterPro"/>
</dbReference>
<dbReference type="EMBL" id="CP003273">
    <property type="protein sequence ID" value="AGL03792.1"/>
    <property type="molecule type" value="Genomic_DNA"/>
</dbReference>
<dbReference type="HOGENOM" id="CLU_009583_0_3_9"/>
<gene>
    <name evidence="3" type="ORF">Desgi_4565</name>
</gene>
<keyword evidence="3" id="KW-0808">Transferase</keyword>
<protein>
    <submittedName>
        <fullName evidence="3">Glycosyltransferase</fullName>
    </submittedName>
</protein>
<reference evidence="3 4" key="1">
    <citation type="submission" date="2012-01" db="EMBL/GenBank/DDBJ databases">
        <title>Complete sequence of Desulfotomaculum gibsoniae DSM 7213.</title>
        <authorList>
            <consortium name="US DOE Joint Genome Institute"/>
            <person name="Lucas S."/>
            <person name="Han J."/>
            <person name="Lapidus A."/>
            <person name="Cheng J.-F."/>
            <person name="Goodwin L."/>
            <person name="Pitluck S."/>
            <person name="Peters L."/>
            <person name="Ovchinnikova G."/>
            <person name="Teshima H."/>
            <person name="Detter J.C."/>
            <person name="Han C."/>
            <person name="Tapia R."/>
            <person name="Land M."/>
            <person name="Hauser L."/>
            <person name="Kyrpides N."/>
            <person name="Ivanova N."/>
            <person name="Pagani I."/>
            <person name="Parshina S."/>
            <person name="Plugge C."/>
            <person name="Muyzer G."/>
            <person name="Kuever J."/>
            <person name="Ivanova A."/>
            <person name="Nazina T."/>
            <person name="Klenk H.-P."/>
            <person name="Brambilla E."/>
            <person name="Spring S."/>
            <person name="Stams A.F."/>
            <person name="Woyke T."/>
        </authorList>
    </citation>
    <scope>NUCLEOTIDE SEQUENCE [LARGE SCALE GENOMIC DNA]</scope>
    <source>
        <strain evidence="3 4">DSM 7213</strain>
    </source>
</reference>
<dbReference type="KEGG" id="dgi:Desgi_4565"/>
<dbReference type="eggNOG" id="COG0438">
    <property type="taxonomic scope" value="Bacteria"/>
</dbReference>
<dbReference type="Gene3D" id="3.40.50.2000">
    <property type="entry name" value="Glycogen Phosphorylase B"/>
    <property type="match status" value="2"/>
</dbReference>
<proteinExistence type="predicted"/>
<organism evidence="3 4">
    <name type="scientific">Desulfoscipio gibsoniae DSM 7213</name>
    <dbReference type="NCBI Taxonomy" id="767817"/>
    <lineage>
        <taxon>Bacteria</taxon>
        <taxon>Bacillati</taxon>
        <taxon>Bacillota</taxon>
        <taxon>Clostridia</taxon>
        <taxon>Eubacteriales</taxon>
        <taxon>Desulfallaceae</taxon>
        <taxon>Desulfoscipio</taxon>
    </lineage>
</organism>
<dbReference type="InterPro" id="IPR028098">
    <property type="entry name" value="Glyco_trans_4-like_N"/>
</dbReference>
<evidence type="ECO:0000259" key="1">
    <source>
        <dbReference type="Pfam" id="PF00534"/>
    </source>
</evidence>
<dbReference type="OrthoDB" id="9806653at2"/>
<keyword evidence="4" id="KW-1185">Reference proteome</keyword>
<dbReference type="PANTHER" id="PTHR12526">
    <property type="entry name" value="GLYCOSYLTRANSFERASE"/>
    <property type="match status" value="1"/>
</dbReference>
<accession>R4KQH3</accession>
<dbReference type="InterPro" id="IPR001296">
    <property type="entry name" value="Glyco_trans_1"/>
</dbReference>
<dbReference type="PANTHER" id="PTHR12526:SF630">
    <property type="entry name" value="GLYCOSYLTRANSFERASE"/>
    <property type="match status" value="1"/>
</dbReference>
<dbReference type="CDD" id="cd03808">
    <property type="entry name" value="GT4_CapM-like"/>
    <property type="match status" value="1"/>
</dbReference>
<dbReference type="AlphaFoldDB" id="R4KQH3"/>
<dbReference type="Pfam" id="PF13579">
    <property type="entry name" value="Glyco_trans_4_4"/>
    <property type="match status" value="1"/>
</dbReference>
<sequence length="376" mass="41976">MHIVQRKRIMHLITNGQAGGAQTHVYDLATNLRQQFDMHVAMGTGGPLWNNLKEQNIPVYRVPSLIRPISPRTDIQCIIQVIKLINSVRPDLICIHSSKAGILGRLAARLCGIPAIFTAHGWAFTEGVPGRQRQLYRQIERLAARWADRIICVSEYDRLLALQYGVGRAEKLVTIHNGASDIGNKYRARPNGANPVRLIMVARFSKQKDQQLLLQALGALPADKNYQLDLVGDGPLWEKCRETAAGLGLEDKVNFLGARNDVPALLARAHIFVLISQWEGFPISILEAMRACLPVIATDVGGINEAVVDEETGFLVNRNDMANLQARLQELIDNPGWRLAMGQNGYSRYRQNFSLQAMLAKTAMVYNQVLNKSKDW</sequence>
<dbReference type="SUPFAM" id="SSF53756">
    <property type="entry name" value="UDP-Glycosyltransferase/glycogen phosphorylase"/>
    <property type="match status" value="1"/>
</dbReference>
<dbReference type="RefSeq" id="WP_006522364.1">
    <property type="nucleotide sequence ID" value="NC_021184.1"/>
</dbReference>
<evidence type="ECO:0000313" key="4">
    <source>
        <dbReference type="Proteomes" id="UP000013520"/>
    </source>
</evidence>
<name>R4KQH3_9FIRM</name>
<feature type="domain" description="Glycosyltransferase subfamily 4-like N-terminal" evidence="2">
    <location>
        <begin position="19"/>
        <end position="178"/>
    </location>
</feature>